<dbReference type="PANTHER" id="PTHR22916">
    <property type="entry name" value="GLYCOSYLTRANSFERASE"/>
    <property type="match status" value="1"/>
</dbReference>
<protein>
    <submittedName>
        <fullName evidence="2">Glycosyl transferase family 2</fullName>
    </submittedName>
</protein>
<evidence type="ECO:0000259" key="1">
    <source>
        <dbReference type="Pfam" id="PF00535"/>
    </source>
</evidence>
<sequence>MKKDLSIIIPHYNIFELLRKLLDSIPKKDNIEIIVIDDKSDKKGFEEIVKEKKYEHVIFLKNDTNKKGAGTCRNIGLEKATGKWVLFADADDFFMEGFYEKVAKYFDSDYDVIFFTPTSIYIDNQEIADKHIQAELLLLNYINNPNALNELLLRYKFPPPWSKMIRRDFICENDIMFEDVIASNDVMFSTKVGYHMEKFIVLNEIIYCITMRHGSLTTNMNEQVFDARLNEFIKYYHFLETKLDKTNFELLNLRGYHYLSLILKYKLGIKKFISVFFVLRKNRIKIFELRLLNPFYTFRKISGILKQWRKDKKYFTKEP</sequence>
<dbReference type="AlphaFoldDB" id="A0A2K1PBB3"/>
<dbReference type="SUPFAM" id="SSF53448">
    <property type="entry name" value="Nucleotide-diphospho-sugar transferases"/>
    <property type="match status" value="1"/>
</dbReference>
<dbReference type="EMBL" id="AZRN01000012">
    <property type="protein sequence ID" value="PNS00090.1"/>
    <property type="molecule type" value="Genomic_DNA"/>
</dbReference>
<gene>
    <name evidence="2" type="ORF">X927_03500</name>
</gene>
<dbReference type="Proteomes" id="UP000236604">
    <property type="component" value="Unassembled WGS sequence"/>
</dbReference>
<accession>A0A2K1PBB3</accession>
<dbReference type="Gene3D" id="3.90.550.10">
    <property type="entry name" value="Spore Coat Polysaccharide Biosynthesis Protein SpsA, Chain A"/>
    <property type="match status" value="1"/>
</dbReference>
<keyword evidence="3" id="KW-1185">Reference proteome</keyword>
<dbReference type="RefSeq" id="WP_169925116.1">
    <property type="nucleotide sequence ID" value="NZ_AZRN01000012.1"/>
</dbReference>
<dbReference type="InterPro" id="IPR029044">
    <property type="entry name" value="Nucleotide-diphossugar_trans"/>
</dbReference>
<dbReference type="PANTHER" id="PTHR22916:SF3">
    <property type="entry name" value="UDP-GLCNAC:BETAGAL BETA-1,3-N-ACETYLGLUCOSAMINYLTRANSFERASE-LIKE PROTEIN 1"/>
    <property type="match status" value="1"/>
</dbReference>
<dbReference type="CDD" id="cd00761">
    <property type="entry name" value="Glyco_tranf_GTA_type"/>
    <property type="match status" value="1"/>
</dbReference>
<evidence type="ECO:0000313" key="3">
    <source>
        <dbReference type="Proteomes" id="UP000236604"/>
    </source>
</evidence>
<feature type="domain" description="Glycosyltransferase 2-like" evidence="1">
    <location>
        <begin position="6"/>
        <end position="169"/>
    </location>
</feature>
<reference evidence="2 3" key="1">
    <citation type="submission" date="2013-12" db="EMBL/GenBank/DDBJ databases">
        <title>Comparative genomics of Petrotoga isolates.</title>
        <authorList>
            <person name="Nesbo C.L."/>
            <person name="Charchuk R."/>
            <person name="Chow K."/>
        </authorList>
    </citation>
    <scope>NUCLEOTIDE SEQUENCE [LARGE SCALE GENOMIC DNA]</scope>
    <source>
        <strain evidence="2 3">DSM 14811</strain>
    </source>
</reference>
<name>A0A2K1PBB3_9BACT</name>
<proteinExistence type="predicted"/>
<comment type="caution">
    <text evidence="2">The sequence shown here is derived from an EMBL/GenBank/DDBJ whole genome shotgun (WGS) entry which is preliminary data.</text>
</comment>
<dbReference type="GO" id="GO:0016758">
    <property type="term" value="F:hexosyltransferase activity"/>
    <property type="evidence" value="ECO:0007669"/>
    <property type="project" value="UniProtKB-ARBA"/>
</dbReference>
<evidence type="ECO:0000313" key="2">
    <source>
        <dbReference type="EMBL" id="PNS00090.1"/>
    </source>
</evidence>
<dbReference type="InterPro" id="IPR001173">
    <property type="entry name" value="Glyco_trans_2-like"/>
</dbReference>
<keyword evidence="2" id="KW-0808">Transferase</keyword>
<dbReference type="Pfam" id="PF00535">
    <property type="entry name" value="Glycos_transf_2"/>
    <property type="match status" value="1"/>
</dbReference>
<organism evidence="2 3">
    <name type="scientific">Petrotoga mexicana DSM 14811</name>
    <dbReference type="NCBI Taxonomy" id="1122954"/>
    <lineage>
        <taxon>Bacteria</taxon>
        <taxon>Thermotogati</taxon>
        <taxon>Thermotogota</taxon>
        <taxon>Thermotogae</taxon>
        <taxon>Petrotogales</taxon>
        <taxon>Petrotogaceae</taxon>
        <taxon>Petrotoga</taxon>
    </lineage>
</organism>